<dbReference type="EMBL" id="FNOJ01000001">
    <property type="protein sequence ID" value="SDW01190.1"/>
    <property type="molecule type" value="Genomic_DNA"/>
</dbReference>
<dbReference type="PANTHER" id="PTHR43840">
    <property type="entry name" value="MITOCHONDRIAL METAL TRANSPORTER 1-RELATED"/>
    <property type="match status" value="1"/>
</dbReference>
<dbReference type="Proteomes" id="UP001157137">
    <property type="component" value="Unassembled WGS sequence"/>
</dbReference>
<dbReference type="FunFam" id="1.20.1510.10:FF:000006">
    <property type="entry name" value="Divalent cation efflux transporter"/>
    <property type="match status" value="1"/>
</dbReference>
<evidence type="ECO:0000313" key="10">
    <source>
        <dbReference type="EMBL" id="GLV12849.1"/>
    </source>
</evidence>
<dbReference type="InterPro" id="IPR036837">
    <property type="entry name" value="Cation_efflux_CTD_sf"/>
</dbReference>
<dbReference type="NCBIfam" id="TIGR01297">
    <property type="entry name" value="CDF"/>
    <property type="match status" value="1"/>
</dbReference>
<dbReference type="SUPFAM" id="SSF160240">
    <property type="entry name" value="Cation efflux protein cytoplasmic domain-like"/>
    <property type="match status" value="1"/>
</dbReference>
<feature type="transmembrane region" description="Helical" evidence="7">
    <location>
        <begin position="116"/>
        <end position="137"/>
    </location>
</feature>
<evidence type="ECO:0000256" key="4">
    <source>
        <dbReference type="ARBA" id="ARBA00022692"/>
    </source>
</evidence>
<keyword evidence="4 7" id="KW-0812">Transmembrane</keyword>
<dbReference type="InterPro" id="IPR027470">
    <property type="entry name" value="Cation_efflux_CTD"/>
</dbReference>
<feature type="transmembrane region" description="Helical" evidence="7">
    <location>
        <begin position="182"/>
        <end position="206"/>
    </location>
</feature>
<dbReference type="EMBL" id="BSRA01000002">
    <property type="protein sequence ID" value="GLV12849.1"/>
    <property type="molecule type" value="Genomic_DNA"/>
</dbReference>
<feature type="transmembrane region" description="Helical" evidence="7">
    <location>
        <begin position="158"/>
        <end position="176"/>
    </location>
</feature>
<dbReference type="SUPFAM" id="SSF161111">
    <property type="entry name" value="Cation efflux protein transmembrane domain-like"/>
    <property type="match status" value="1"/>
</dbReference>
<reference evidence="11" key="2">
    <citation type="submission" date="2016-10" db="EMBL/GenBank/DDBJ databases">
        <authorList>
            <person name="de Groot N.N."/>
        </authorList>
    </citation>
    <scope>NUCLEOTIDE SEQUENCE [LARGE SCALE GENOMIC DNA]</scope>
    <source>
        <strain evidence="11">DSM 12489</strain>
    </source>
</reference>
<dbReference type="PANTHER" id="PTHR43840:SF15">
    <property type="entry name" value="MITOCHONDRIAL METAL TRANSPORTER 1-RELATED"/>
    <property type="match status" value="1"/>
</dbReference>
<evidence type="ECO:0000256" key="1">
    <source>
        <dbReference type="ARBA" id="ARBA00004141"/>
    </source>
</evidence>
<feature type="transmembrane region" description="Helical" evidence="7">
    <location>
        <begin position="82"/>
        <end position="104"/>
    </location>
</feature>
<keyword evidence="6 7" id="KW-0472">Membrane</keyword>
<accession>A0A1H2Q2B8</accession>
<evidence type="ECO:0000313" key="11">
    <source>
        <dbReference type="EMBL" id="SDW01190.1"/>
    </source>
</evidence>
<feature type="domain" description="Cation efflux protein transmembrane" evidence="8">
    <location>
        <begin position="20"/>
        <end position="214"/>
    </location>
</feature>
<dbReference type="Gene3D" id="1.20.1510.10">
    <property type="entry name" value="Cation efflux protein transmembrane domain"/>
    <property type="match status" value="1"/>
</dbReference>
<dbReference type="AlphaFoldDB" id="A0A1H2Q2B8"/>
<keyword evidence="3" id="KW-0813">Transport</keyword>
<sequence>MDATTRLVRQGTRIAYANAGFNVALTAAKGLVGAIAHSDALIADAVHSASDLVGSLAVIIGLRIARKPPDEDHPYGHGKAELIASIVVAGLLIAAAIDVGVSSISSFMKSPKAPELAAAEMAFVAIVVKELLFRYNVRIGRRLQSKSLMAQAYDHRSDVYSSLAALVGIVLAIIGERLRIRWLMYMDAAAGLFVACLVLKMAIHIAQDSLQSLMDRVVLEEAALHPYREQVMQVHGVRAIDELRVRDHGQYVIVDIEIAVDGDITVFAGHEIAAEVRRVLREKFARVQDVFVHVNPYEAGDERREGNRDCE</sequence>
<reference evidence="12" key="1">
    <citation type="submission" date="2016-10" db="EMBL/GenBank/DDBJ databases">
        <authorList>
            <person name="Varghese N."/>
        </authorList>
    </citation>
    <scope>NUCLEOTIDE SEQUENCE [LARGE SCALE GENOMIC DNA]</scope>
    <source>
        <strain evidence="12">DSM 12489</strain>
    </source>
</reference>
<dbReference type="Gene3D" id="3.30.70.1350">
    <property type="entry name" value="Cation efflux protein, cytoplasmic domain"/>
    <property type="match status" value="1"/>
</dbReference>
<keyword evidence="12" id="KW-1185">Reference proteome</keyword>
<dbReference type="InterPro" id="IPR058533">
    <property type="entry name" value="Cation_efflux_TM"/>
</dbReference>
<evidence type="ECO:0000256" key="3">
    <source>
        <dbReference type="ARBA" id="ARBA00022448"/>
    </source>
</evidence>
<keyword evidence="5 7" id="KW-1133">Transmembrane helix</keyword>
<evidence type="ECO:0000259" key="9">
    <source>
        <dbReference type="Pfam" id="PF16916"/>
    </source>
</evidence>
<feature type="domain" description="Cation efflux protein cytoplasmic" evidence="9">
    <location>
        <begin position="224"/>
        <end position="297"/>
    </location>
</feature>
<proteinExistence type="inferred from homology"/>
<dbReference type="Proteomes" id="UP000182589">
    <property type="component" value="Unassembled WGS sequence"/>
</dbReference>
<organism evidence="11 12">
    <name type="scientific">Alicyclobacillus hesperidum</name>
    <dbReference type="NCBI Taxonomy" id="89784"/>
    <lineage>
        <taxon>Bacteria</taxon>
        <taxon>Bacillati</taxon>
        <taxon>Bacillota</taxon>
        <taxon>Bacilli</taxon>
        <taxon>Bacillales</taxon>
        <taxon>Alicyclobacillaceae</taxon>
        <taxon>Alicyclobacillus</taxon>
    </lineage>
</organism>
<dbReference type="STRING" id="89784.SAMN04489725_10140"/>
<dbReference type="InterPro" id="IPR027469">
    <property type="entry name" value="Cation_efflux_TMD_sf"/>
</dbReference>
<reference evidence="10" key="3">
    <citation type="submission" date="2023-02" db="EMBL/GenBank/DDBJ databases">
        <title>Proposal of a novel subspecies: Alicyclobacillus hesperidum subspecies aegle.</title>
        <authorList>
            <person name="Goto K."/>
            <person name="Fujii T."/>
            <person name="Yasui K."/>
            <person name="Mochida K."/>
            <person name="Kato-Tanaka Y."/>
            <person name="Morohoshi S."/>
            <person name="An S.Y."/>
            <person name="Kasai H."/>
            <person name="Yokota A."/>
        </authorList>
    </citation>
    <scope>NUCLEOTIDE SEQUENCE</scope>
    <source>
        <strain evidence="10">DSM 12766</strain>
    </source>
</reference>
<dbReference type="InterPro" id="IPR050291">
    <property type="entry name" value="CDF_Transporter"/>
</dbReference>
<evidence type="ECO:0000256" key="7">
    <source>
        <dbReference type="SAM" id="Phobius"/>
    </source>
</evidence>
<dbReference type="GO" id="GO:0016020">
    <property type="term" value="C:membrane"/>
    <property type="evidence" value="ECO:0007669"/>
    <property type="project" value="UniProtKB-SubCell"/>
</dbReference>
<evidence type="ECO:0000259" key="8">
    <source>
        <dbReference type="Pfam" id="PF01545"/>
    </source>
</evidence>
<evidence type="ECO:0000256" key="5">
    <source>
        <dbReference type="ARBA" id="ARBA00022989"/>
    </source>
</evidence>
<comment type="subcellular location">
    <subcellularLocation>
        <location evidence="1">Membrane</location>
        <topology evidence="1">Multi-pass membrane protein</topology>
    </subcellularLocation>
</comment>
<comment type="similarity">
    <text evidence="2">Belongs to the cation diffusion facilitator (CDF) transporter (TC 2.A.4) family.</text>
</comment>
<dbReference type="GO" id="GO:0008324">
    <property type="term" value="F:monoatomic cation transmembrane transporter activity"/>
    <property type="evidence" value="ECO:0007669"/>
    <property type="project" value="InterPro"/>
</dbReference>
<evidence type="ECO:0000313" key="12">
    <source>
        <dbReference type="Proteomes" id="UP000182589"/>
    </source>
</evidence>
<evidence type="ECO:0000256" key="6">
    <source>
        <dbReference type="ARBA" id="ARBA00023136"/>
    </source>
</evidence>
<dbReference type="Pfam" id="PF01545">
    <property type="entry name" value="Cation_efflux"/>
    <property type="match status" value="1"/>
</dbReference>
<dbReference type="Pfam" id="PF16916">
    <property type="entry name" value="ZT_dimer"/>
    <property type="match status" value="1"/>
</dbReference>
<name>A0A1H2Q2B8_9BACL</name>
<gene>
    <name evidence="10" type="ORF">Heshes_05330</name>
    <name evidence="11" type="ORF">SAMN04489725_10140</name>
</gene>
<dbReference type="InterPro" id="IPR002524">
    <property type="entry name" value="Cation_efflux"/>
</dbReference>
<protein>
    <submittedName>
        <fullName evidence="11">Cation diffusion facilitator family transporter</fullName>
    </submittedName>
    <submittedName>
        <fullName evidence="10">Cation transporter</fullName>
    </submittedName>
</protein>
<dbReference type="RefSeq" id="WP_143027446.1">
    <property type="nucleotide sequence ID" value="NZ_BSRA01000002.1"/>
</dbReference>
<evidence type="ECO:0000256" key="2">
    <source>
        <dbReference type="ARBA" id="ARBA00008114"/>
    </source>
</evidence>